<dbReference type="EMBL" id="CP081303">
    <property type="protein sequence ID" value="QZE13913.1"/>
    <property type="molecule type" value="Genomic_DNA"/>
</dbReference>
<evidence type="ECO:0000313" key="1">
    <source>
        <dbReference type="EMBL" id="QZE13913.1"/>
    </source>
</evidence>
<reference evidence="1" key="1">
    <citation type="submission" date="2021-08" db="EMBL/GenBank/DDBJ databases">
        <title>Novel anaerobic bacterium isolated from sea squirt in East Sea, Republic of Korea.</title>
        <authorList>
            <person name="Nguyen T.H."/>
            <person name="Li Z."/>
            <person name="Lee Y.-J."/>
            <person name="Ko J."/>
            <person name="Kim S.-G."/>
        </authorList>
    </citation>
    <scope>NUCLEOTIDE SEQUENCE</scope>
    <source>
        <strain evidence="1">KCTC 25031</strain>
    </source>
</reference>
<evidence type="ECO:0000313" key="2">
    <source>
        <dbReference type="Proteomes" id="UP000826212"/>
    </source>
</evidence>
<keyword evidence="2" id="KW-1185">Reference proteome</keyword>
<dbReference type="EC" id="2.5.1.61" evidence="1"/>
<accession>A0AC61NEH2</accession>
<gene>
    <name evidence="1" type="primary">hemC</name>
    <name evidence="1" type="ORF">K4L44_15425</name>
</gene>
<proteinExistence type="predicted"/>
<sequence length="310" mass="34756">MMSKRRVIRVATRPSLLAKRQTEQTVALLKSKNPEVDFEIKTFSTKGDLVLDRSLTQFGTTGLFVKELEMAMLNGEADIAVHSLKDVPSMTPTQFCLHAYPKREKAQDVLLTRHGEKLEDLKEGFVLGTGSPRRRVQIAQLRPDVIFKDIRGNIDTRIKKLHNGEYDAIILAAAGMNRLDIAFDINSVISLDDMVPAIGQGAIAIECLKNDDFSKDIVSSINDYDTEKAVLAERAFMREIEGGCKFPLAAHAIYEGDKLKMTALVGDGKSMKQIKHTVFLDILNTEKESIELAKVMKQECKDKDINYHLF</sequence>
<keyword evidence="1" id="KW-0808">Transferase</keyword>
<protein>
    <submittedName>
        <fullName evidence="1">Hydroxymethylbilane synthase</fullName>
        <ecNumber evidence="1">2.5.1.61</ecNumber>
    </submittedName>
</protein>
<name>A0AC61NEH2_9BACT</name>
<organism evidence="1 2">
    <name type="scientific">Halosquirtibacter laminarini</name>
    <dbReference type="NCBI Taxonomy" id="3374600"/>
    <lineage>
        <taxon>Bacteria</taxon>
        <taxon>Pseudomonadati</taxon>
        <taxon>Bacteroidota</taxon>
        <taxon>Bacteroidia</taxon>
        <taxon>Marinilabiliales</taxon>
        <taxon>Prolixibacteraceae</taxon>
        <taxon>Halosquirtibacter</taxon>
    </lineage>
</organism>
<dbReference type="Proteomes" id="UP000826212">
    <property type="component" value="Chromosome"/>
</dbReference>